<protein>
    <submittedName>
        <fullName evidence="1">DUF4222 domain-containing protein</fullName>
    </submittedName>
</protein>
<evidence type="ECO:0000313" key="2">
    <source>
        <dbReference type="Proteomes" id="UP000276295"/>
    </source>
</evidence>
<dbReference type="AlphaFoldDB" id="A0A3A5K9T4"/>
<organism evidence="1 2">
    <name type="scientific">Buttiauxella izardii</name>
    <dbReference type="NCBI Taxonomy" id="82991"/>
    <lineage>
        <taxon>Bacteria</taxon>
        <taxon>Pseudomonadati</taxon>
        <taxon>Pseudomonadota</taxon>
        <taxon>Gammaproteobacteria</taxon>
        <taxon>Enterobacterales</taxon>
        <taxon>Enterobacteriaceae</taxon>
        <taxon>Buttiauxella</taxon>
    </lineage>
</organism>
<proteinExistence type="predicted"/>
<dbReference type="OrthoDB" id="6419134at2"/>
<comment type="caution">
    <text evidence="1">The sequence shown here is derived from an EMBL/GenBank/DDBJ whole genome shotgun (WGS) entry which is preliminary data.</text>
</comment>
<reference evidence="1 2" key="1">
    <citation type="submission" date="2018-09" db="EMBL/GenBank/DDBJ databases">
        <title>Draft genome sequence of Buttiauxella izardii CCUG 35510T.</title>
        <authorList>
            <person name="Salva-Serra F."/>
            <person name="Marathe N."/>
            <person name="Moore E."/>
            <person name="Stadler-Svensson L."/>
            <person name="Engstrom-Jakobsson H."/>
        </authorList>
    </citation>
    <scope>NUCLEOTIDE SEQUENCE [LARGE SCALE GENOMIC DNA]</scope>
    <source>
        <strain evidence="1 2">CCUG 35510</strain>
    </source>
</reference>
<keyword evidence="2" id="KW-1185">Reference proteome</keyword>
<name>A0A3A5K9T4_9ENTR</name>
<dbReference type="Proteomes" id="UP000276295">
    <property type="component" value="Unassembled WGS sequence"/>
</dbReference>
<accession>A0A3A5K9T4</accession>
<dbReference type="Pfam" id="PF13973">
    <property type="entry name" value="DUF4222"/>
    <property type="match status" value="1"/>
</dbReference>
<dbReference type="RefSeq" id="WP_120063126.1">
    <property type="nucleotide sequence ID" value="NZ_QZWH01000003.1"/>
</dbReference>
<gene>
    <name evidence="1" type="ORF">D6029_01860</name>
</gene>
<dbReference type="InterPro" id="IPR025317">
    <property type="entry name" value="DUF4222"/>
</dbReference>
<dbReference type="EMBL" id="QZWH01000003">
    <property type="protein sequence ID" value="RJT27690.1"/>
    <property type="molecule type" value="Genomic_DNA"/>
</dbReference>
<sequence length="100" mass="11597">MKKKLTGLIAGGLAHPEIRQGDKWKDSRGNIVIIQSNRFNRVTFIRDGYSGECILPVARFENEFILVRHQTFSEWCETHNTAEKIQNLRALINASRERKE</sequence>
<evidence type="ECO:0000313" key="1">
    <source>
        <dbReference type="EMBL" id="RJT27690.1"/>
    </source>
</evidence>